<dbReference type="AlphaFoldDB" id="A0A1F4V6U4"/>
<feature type="domain" description="Fido" evidence="1">
    <location>
        <begin position="102"/>
        <end position="246"/>
    </location>
</feature>
<name>A0A1F4V6U4_UNCKA</name>
<evidence type="ECO:0000313" key="3">
    <source>
        <dbReference type="Proteomes" id="UP000178127"/>
    </source>
</evidence>
<accession>A0A1F4V6U4</accession>
<dbReference type="InterPro" id="IPR003812">
    <property type="entry name" value="Fido"/>
</dbReference>
<dbReference type="Pfam" id="PF02661">
    <property type="entry name" value="Fic"/>
    <property type="match status" value="1"/>
</dbReference>
<organism evidence="2 3">
    <name type="scientific">candidate division WWE3 bacterium RIFCSPHIGHO2_02_FULL_38_14</name>
    <dbReference type="NCBI Taxonomy" id="1802620"/>
    <lineage>
        <taxon>Bacteria</taxon>
        <taxon>Katanobacteria</taxon>
    </lineage>
</organism>
<dbReference type="STRING" id="1802620.A3D91_03180"/>
<dbReference type="Proteomes" id="UP000178127">
    <property type="component" value="Unassembled WGS sequence"/>
</dbReference>
<dbReference type="InterPro" id="IPR036597">
    <property type="entry name" value="Fido-like_dom_sf"/>
</dbReference>
<evidence type="ECO:0000259" key="1">
    <source>
        <dbReference type="PROSITE" id="PS51459"/>
    </source>
</evidence>
<dbReference type="InterPro" id="IPR036388">
    <property type="entry name" value="WH-like_DNA-bd_sf"/>
</dbReference>
<dbReference type="PROSITE" id="PS51459">
    <property type="entry name" value="FIDO"/>
    <property type="match status" value="1"/>
</dbReference>
<sequence>MFLPKFTITNKTLGRIAEIEHCKGVIESTTILPTWQKQIEKEARIKTIAADLKSLRLNAGPDLVKKYIDGLESSSPKEIMNLAACLDYVSNSAGNEVIEKELDEESLKFFHRLIFHGKSGSDKGGVQFVSFRSKKVAEASLPEEILAEVTELFDWYYSLYAKETHPIIVAGIIKAQIENIQPFDSGNNIVADITVRTILKNAGYAFNNYISLESRYTDTSKSYDQYLYSTVGKDLDYSLWLEYFTEEIAHEVLNTKEKILLLARDTKLAKASGRVKLTPRQERIIEHLQDYGIMQNKDFPKLFPGVSEDSILRDIKVLLNQGIVVKTGSTKSSMYELS</sequence>
<gene>
    <name evidence="2" type="ORF">A3D91_03180</name>
</gene>
<dbReference type="EMBL" id="MEVD01000018">
    <property type="protein sequence ID" value="OGC52929.1"/>
    <property type="molecule type" value="Genomic_DNA"/>
</dbReference>
<dbReference type="Gene3D" id="1.10.3290.10">
    <property type="entry name" value="Fido-like domain"/>
    <property type="match status" value="1"/>
</dbReference>
<reference evidence="2 3" key="1">
    <citation type="journal article" date="2016" name="Nat. Commun.">
        <title>Thousands of microbial genomes shed light on interconnected biogeochemical processes in an aquifer system.</title>
        <authorList>
            <person name="Anantharaman K."/>
            <person name="Brown C.T."/>
            <person name="Hug L.A."/>
            <person name="Sharon I."/>
            <person name="Castelle C.J."/>
            <person name="Probst A.J."/>
            <person name="Thomas B.C."/>
            <person name="Singh A."/>
            <person name="Wilkins M.J."/>
            <person name="Karaoz U."/>
            <person name="Brodie E.L."/>
            <person name="Williams K.H."/>
            <person name="Hubbard S.S."/>
            <person name="Banfield J.F."/>
        </authorList>
    </citation>
    <scope>NUCLEOTIDE SEQUENCE [LARGE SCALE GENOMIC DNA]</scope>
</reference>
<evidence type="ECO:0000313" key="2">
    <source>
        <dbReference type="EMBL" id="OGC52929.1"/>
    </source>
</evidence>
<proteinExistence type="predicted"/>
<dbReference type="SUPFAM" id="SSF140931">
    <property type="entry name" value="Fic-like"/>
    <property type="match status" value="1"/>
</dbReference>
<protein>
    <recommendedName>
        <fullName evidence="1">Fido domain-containing protein</fullName>
    </recommendedName>
</protein>
<comment type="caution">
    <text evidence="2">The sequence shown here is derived from an EMBL/GenBank/DDBJ whole genome shotgun (WGS) entry which is preliminary data.</text>
</comment>
<dbReference type="Gene3D" id="1.10.10.10">
    <property type="entry name" value="Winged helix-like DNA-binding domain superfamily/Winged helix DNA-binding domain"/>
    <property type="match status" value="1"/>
</dbReference>